<dbReference type="EMBL" id="QJKJ01012414">
    <property type="protein sequence ID" value="RDX68740.1"/>
    <property type="molecule type" value="Genomic_DNA"/>
</dbReference>
<name>A0A371ERP8_MUCPR</name>
<comment type="caution">
    <text evidence="1">The sequence shown here is derived from an EMBL/GenBank/DDBJ whole genome shotgun (WGS) entry which is preliminary data.</text>
</comment>
<accession>A0A371ERP8</accession>
<reference evidence="1" key="1">
    <citation type="submission" date="2018-05" db="EMBL/GenBank/DDBJ databases">
        <title>Draft genome of Mucuna pruriens seed.</title>
        <authorList>
            <person name="Nnadi N.E."/>
            <person name="Vos R."/>
            <person name="Hasami M.H."/>
            <person name="Devisetty U.K."/>
            <person name="Aguiy J.C."/>
        </authorList>
    </citation>
    <scope>NUCLEOTIDE SEQUENCE [LARGE SCALE GENOMIC DNA]</scope>
    <source>
        <strain evidence="1">JCA_2017</strain>
    </source>
</reference>
<dbReference type="AlphaFoldDB" id="A0A371ERP8"/>
<organism evidence="1 2">
    <name type="scientific">Mucuna pruriens</name>
    <name type="common">Velvet bean</name>
    <name type="synonym">Dolichos pruriens</name>
    <dbReference type="NCBI Taxonomy" id="157652"/>
    <lineage>
        <taxon>Eukaryota</taxon>
        <taxon>Viridiplantae</taxon>
        <taxon>Streptophyta</taxon>
        <taxon>Embryophyta</taxon>
        <taxon>Tracheophyta</taxon>
        <taxon>Spermatophyta</taxon>
        <taxon>Magnoliopsida</taxon>
        <taxon>eudicotyledons</taxon>
        <taxon>Gunneridae</taxon>
        <taxon>Pentapetalae</taxon>
        <taxon>rosids</taxon>
        <taxon>fabids</taxon>
        <taxon>Fabales</taxon>
        <taxon>Fabaceae</taxon>
        <taxon>Papilionoideae</taxon>
        <taxon>50 kb inversion clade</taxon>
        <taxon>NPAAA clade</taxon>
        <taxon>indigoferoid/millettioid clade</taxon>
        <taxon>Phaseoleae</taxon>
        <taxon>Mucuna</taxon>
    </lineage>
</organism>
<proteinExistence type="predicted"/>
<gene>
    <name evidence="1" type="ORF">CR513_52237</name>
</gene>
<feature type="non-terminal residue" evidence="1">
    <location>
        <position position="1"/>
    </location>
</feature>
<keyword evidence="2" id="KW-1185">Reference proteome</keyword>
<evidence type="ECO:0000313" key="1">
    <source>
        <dbReference type="EMBL" id="RDX68740.1"/>
    </source>
</evidence>
<dbReference type="OrthoDB" id="418757at2759"/>
<sequence>MVMHMALHILARRIVYIRYIVDTLVVNTNKMLSLNDTNYHLWEGEMEDLLFVKKMHLLVFVTQNL</sequence>
<evidence type="ECO:0000313" key="2">
    <source>
        <dbReference type="Proteomes" id="UP000257109"/>
    </source>
</evidence>
<dbReference type="Proteomes" id="UP000257109">
    <property type="component" value="Unassembled WGS sequence"/>
</dbReference>
<protein>
    <submittedName>
        <fullName evidence="1">Uncharacterized protein</fullName>
    </submittedName>
</protein>